<proteinExistence type="inferred from homology"/>
<organism evidence="8 9">
    <name type="scientific">Leucocoprinus birnbaumii</name>
    <dbReference type="NCBI Taxonomy" id="56174"/>
    <lineage>
        <taxon>Eukaryota</taxon>
        <taxon>Fungi</taxon>
        <taxon>Dikarya</taxon>
        <taxon>Basidiomycota</taxon>
        <taxon>Agaricomycotina</taxon>
        <taxon>Agaricomycetes</taxon>
        <taxon>Agaricomycetidae</taxon>
        <taxon>Agaricales</taxon>
        <taxon>Agaricineae</taxon>
        <taxon>Agaricaceae</taxon>
        <taxon>Leucocoprinus</taxon>
    </lineage>
</organism>
<sequence length="109" mass="10929">MQFSTLVALTLPAIALAKAIPRTSGSCNTGPIQCCNQVQNAKDANQDLLGGLLGLGLGSITGLIGLNCNPISAIVGIGGNSCSQQPVCCTDNKFGGLVSLGCTPINLNL</sequence>
<dbReference type="GO" id="GO:0009277">
    <property type="term" value="C:fungal-type cell wall"/>
    <property type="evidence" value="ECO:0007669"/>
    <property type="project" value="InterPro"/>
</dbReference>
<reference evidence="8" key="1">
    <citation type="submission" date="2022-07" db="EMBL/GenBank/DDBJ databases">
        <title>Genome Sequence of Leucocoprinus birnbaumii.</title>
        <authorList>
            <person name="Buettner E."/>
        </authorList>
    </citation>
    <scope>NUCLEOTIDE SEQUENCE</scope>
    <source>
        <strain evidence="8">VT141</strain>
    </source>
</reference>
<evidence type="ECO:0000313" key="8">
    <source>
        <dbReference type="EMBL" id="KAJ3553475.1"/>
    </source>
</evidence>
<gene>
    <name evidence="8" type="ORF">NP233_g12634</name>
</gene>
<dbReference type="InterPro" id="IPR001338">
    <property type="entry name" value="Class_I_Hydrophobin"/>
</dbReference>
<dbReference type="SMART" id="SM00075">
    <property type="entry name" value="HYDRO"/>
    <property type="match status" value="1"/>
</dbReference>
<dbReference type="EMBL" id="JANIEX010001909">
    <property type="protein sequence ID" value="KAJ3553475.1"/>
    <property type="molecule type" value="Genomic_DNA"/>
</dbReference>
<name>A0AAD5VE28_9AGAR</name>
<evidence type="ECO:0000256" key="5">
    <source>
        <dbReference type="ARBA" id="ARBA00022729"/>
    </source>
</evidence>
<dbReference type="GO" id="GO:0005199">
    <property type="term" value="F:structural constituent of cell wall"/>
    <property type="evidence" value="ECO:0007669"/>
    <property type="project" value="InterPro"/>
</dbReference>
<dbReference type="PROSITE" id="PS00956">
    <property type="entry name" value="HYDROPHOBIN"/>
    <property type="match status" value="1"/>
</dbReference>
<evidence type="ECO:0000256" key="3">
    <source>
        <dbReference type="ARBA" id="ARBA00022512"/>
    </source>
</evidence>
<feature type="chain" id="PRO_5041773306" description="Hydrophobin" evidence="7">
    <location>
        <begin position="20"/>
        <end position="109"/>
    </location>
</feature>
<dbReference type="AlphaFoldDB" id="A0AAD5VE28"/>
<comment type="subcellular location">
    <subcellularLocation>
        <location evidence="1 7">Secreted</location>
        <location evidence="1 7">Cell wall</location>
    </subcellularLocation>
</comment>
<comment type="caution">
    <text evidence="8">The sequence shown here is derived from an EMBL/GenBank/DDBJ whole genome shotgun (WGS) entry which is preliminary data.</text>
</comment>
<dbReference type="CDD" id="cd23507">
    <property type="entry name" value="hydrophobin_I"/>
    <property type="match status" value="1"/>
</dbReference>
<keyword evidence="5 7" id="KW-0732">Signal</keyword>
<dbReference type="Pfam" id="PF01185">
    <property type="entry name" value="Hydrophobin"/>
    <property type="match status" value="1"/>
</dbReference>
<dbReference type="InterPro" id="IPR019778">
    <property type="entry name" value="Class_I_Hydrophobin_CS"/>
</dbReference>
<evidence type="ECO:0000256" key="6">
    <source>
        <dbReference type="ARBA" id="ARBA00023157"/>
    </source>
</evidence>
<evidence type="ECO:0000256" key="2">
    <source>
        <dbReference type="ARBA" id="ARBA00010446"/>
    </source>
</evidence>
<evidence type="ECO:0000256" key="1">
    <source>
        <dbReference type="ARBA" id="ARBA00004191"/>
    </source>
</evidence>
<feature type="signal peptide" evidence="7">
    <location>
        <begin position="1"/>
        <end position="19"/>
    </location>
</feature>
<comment type="similarity">
    <text evidence="2 7">Belongs to the fungal hydrophobin family.</text>
</comment>
<accession>A0AAD5VE28</accession>
<evidence type="ECO:0000256" key="7">
    <source>
        <dbReference type="RuleBase" id="RU365009"/>
    </source>
</evidence>
<keyword evidence="6 7" id="KW-1015">Disulfide bond</keyword>
<keyword evidence="3 7" id="KW-0134">Cell wall</keyword>
<dbReference type="Proteomes" id="UP001213000">
    <property type="component" value="Unassembled WGS sequence"/>
</dbReference>
<protein>
    <recommendedName>
        <fullName evidence="7">Hydrophobin</fullName>
    </recommendedName>
</protein>
<evidence type="ECO:0000313" key="9">
    <source>
        <dbReference type="Proteomes" id="UP001213000"/>
    </source>
</evidence>
<evidence type="ECO:0000256" key="4">
    <source>
        <dbReference type="ARBA" id="ARBA00022525"/>
    </source>
</evidence>
<keyword evidence="9" id="KW-1185">Reference proteome</keyword>
<keyword evidence="4 7" id="KW-0964">Secreted</keyword>